<proteinExistence type="predicted"/>
<gene>
    <name evidence="2" type="ORF">DCAR_0205758</name>
</gene>
<organism evidence="2 3">
    <name type="scientific">Daucus carota subsp. sativus</name>
    <name type="common">Carrot</name>
    <dbReference type="NCBI Taxonomy" id="79200"/>
    <lineage>
        <taxon>Eukaryota</taxon>
        <taxon>Viridiplantae</taxon>
        <taxon>Streptophyta</taxon>
        <taxon>Embryophyta</taxon>
        <taxon>Tracheophyta</taxon>
        <taxon>Spermatophyta</taxon>
        <taxon>Magnoliopsida</taxon>
        <taxon>eudicotyledons</taxon>
        <taxon>Gunneridae</taxon>
        <taxon>Pentapetalae</taxon>
        <taxon>asterids</taxon>
        <taxon>campanulids</taxon>
        <taxon>Apiales</taxon>
        <taxon>Apiaceae</taxon>
        <taxon>Apioideae</taxon>
        <taxon>Scandiceae</taxon>
        <taxon>Daucinae</taxon>
        <taxon>Daucus</taxon>
        <taxon>Daucus sect. Daucus</taxon>
    </lineage>
</organism>
<keyword evidence="3" id="KW-1185">Reference proteome</keyword>
<reference evidence="2" key="1">
    <citation type="journal article" date="2016" name="Nat. Genet.">
        <title>A high-quality carrot genome assembly provides new insights into carotenoid accumulation and asterid genome evolution.</title>
        <authorList>
            <person name="Iorizzo M."/>
            <person name="Ellison S."/>
            <person name="Senalik D."/>
            <person name="Zeng P."/>
            <person name="Satapoomin P."/>
            <person name="Huang J."/>
            <person name="Bowman M."/>
            <person name="Iovene M."/>
            <person name="Sanseverino W."/>
            <person name="Cavagnaro P."/>
            <person name="Yildiz M."/>
            <person name="Macko-Podgorni A."/>
            <person name="Moranska E."/>
            <person name="Grzebelus E."/>
            <person name="Grzebelus D."/>
            <person name="Ashrafi H."/>
            <person name="Zheng Z."/>
            <person name="Cheng S."/>
            <person name="Spooner D."/>
            <person name="Van Deynze A."/>
            <person name="Simon P."/>
        </authorList>
    </citation>
    <scope>NUCLEOTIDE SEQUENCE</scope>
    <source>
        <tissue evidence="2">Leaf</tissue>
    </source>
</reference>
<reference evidence="2" key="2">
    <citation type="submission" date="2022-03" db="EMBL/GenBank/DDBJ databases">
        <title>Draft title - Genomic analysis of global carrot germplasm unveils the trajectory of domestication and the origin of high carotenoid orange carrot.</title>
        <authorList>
            <person name="Iorizzo M."/>
            <person name="Ellison S."/>
            <person name="Senalik D."/>
            <person name="Macko-Podgorni A."/>
            <person name="Grzebelus D."/>
            <person name="Bostan H."/>
            <person name="Rolling W."/>
            <person name="Curaba J."/>
            <person name="Simon P."/>
        </authorList>
    </citation>
    <scope>NUCLEOTIDE SEQUENCE</scope>
    <source>
        <tissue evidence="2">Leaf</tissue>
    </source>
</reference>
<sequence length="268" mass="30078">MHAPRTSHWSALQHTLRYLAGTATQGILLKASDKLKLQAFSDADWASCVDTRRSVTGYILLFGNSPITWKSKKQSTVSKSSAEAEYRAMASAAAEVTWVVRLLEELGVSNLKHVELHCDNQGLLNIQLSTLQLSLHTKPTQSTHYAYAIPPPKVFILPSGAKIWIPSSMGRAPTCVITDQCPAIKKAIQLNWTDTKHRLCVWHIMNKLPAQMLYVEITHFIYVLPLPPSVSYYYKNLNYEGSAGVMFECIVERSELCLWKYALEVAIL</sequence>
<dbReference type="CDD" id="cd09272">
    <property type="entry name" value="RNase_HI_RT_Ty1"/>
    <property type="match status" value="1"/>
</dbReference>
<protein>
    <recommendedName>
        <fullName evidence="1">MULE transposase domain-containing protein</fullName>
    </recommendedName>
</protein>
<name>A0AAF0WCZ5_DAUCS</name>
<dbReference type="Pfam" id="PF10551">
    <property type="entry name" value="MULE"/>
    <property type="match status" value="1"/>
</dbReference>
<evidence type="ECO:0000313" key="2">
    <source>
        <dbReference type="EMBL" id="WOG86546.1"/>
    </source>
</evidence>
<dbReference type="Proteomes" id="UP000077755">
    <property type="component" value="Chromosome 2"/>
</dbReference>
<dbReference type="PANTHER" id="PTHR11439:SF498">
    <property type="entry name" value="DNAK FAMILY PROTEIN"/>
    <property type="match status" value="1"/>
</dbReference>
<evidence type="ECO:0000313" key="3">
    <source>
        <dbReference type="Proteomes" id="UP000077755"/>
    </source>
</evidence>
<dbReference type="AlphaFoldDB" id="A0AAF0WCZ5"/>
<evidence type="ECO:0000259" key="1">
    <source>
        <dbReference type="Pfam" id="PF10551"/>
    </source>
</evidence>
<accession>A0AAF0WCZ5</accession>
<feature type="domain" description="MULE transposase" evidence="1">
    <location>
        <begin position="168"/>
        <end position="207"/>
    </location>
</feature>
<dbReference type="PANTHER" id="PTHR11439">
    <property type="entry name" value="GAG-POL-RELATED RETROTRANSPOSON"/>
    <property type="match status" value="1"/>
</dbReference>
<dbReference type="EMBL" id="CP093344">
    <property type="protein sequence ID" value="WOG86546.1"/>
    <property type="molecule type" value="Genomic_DNA"/>
</dbReference>
<dbReference type="InterPro" id="IPR018289">
    <property type="entry name" value="MULE_transposase_dom"/>
</dbReference>